<dbReference type="InterPro" id="IPR007219">
    <property type="entry name" value="XnlR_reg_dom"/>
</dbReference>
<organism evidence="10 11">
    <name type="scientific">Petromyces alliaceus</name>
    <name type="common">Aspergillus alliaceus</name>
    <dbReference type="NCBI Taxonomy" id="209559"/>
    <lineage>
        <taxon>Eukaryota</taxon>
        <taxon>Fungi</taxon>
        <taxon>Dikarya</taxon>
        <taxon>Ascomycota</taxon>
        <taxon>Pezizomycotina</taxon>
        <taxon>Eurotiomycetes</taxon>
        <taxon>Eurotiomycetidae</taxon>
        <taxon>Eurotiales</taxon>
        <taxon>Aspergillaceae</taxon>
        <taxon>Aspergillus</taxon>
        <taxon>Aspergillus subgen. Circumdati</taxon>
    </lineage>
</organism>
<keyword evidence="5" id="KW-0804">Transcription</keyword>
<dbReference type="EMBL" id="SPNV01000174">
    <property type="protein sequence ID" value="KAF5859192.1"/>
    <property type="molecule type" value="Genomic_DNA"/>
</dbReference>
<sequence>MRHSRRHSQDRPHKCPFCSKSFPRKDTLKRHVGIHGKEASSIYATSATAELTRAAHACRRKGQSCIYDDRRDRPVAPSCEDTRFHQGAVPENGDVRNEAVWLSDMSASSCPGDAGDTPSSLKGNGRRENMNRDGMVAAADDLCGTYNQEPVYHSSWPQQDPTFGFSFDPSIFWCSEETDRIFGHPLPDPTNGVTANVADSENLVRLTMPGVGDLGESSPKPSRTTASVSLCSMQKTGAELFHSATAGVISSLGMCSDAGGRLRTGATQIATREQIREKGISVIGFSELPSHDREILASEQYYHVPRISDGAYNNMIAFCIQQCDVTEGQTFPDVDILNTFMQMYFEFCHEELPLFHLPTFDPSPESWIVVAAIIAVGSNYSMSRYRLEVSDTLLSVLHRAVAQKMTDNTLVDGDLELAQGILLFNLCQMFHGTRGEFLKLQCQRNILITICRRHMAQASSIFSAETAPDVQGCEDAWRTWIAEESWRRLAYATWILECFQWIMFDTQPILACWELRLSLPCHESIWKCTTRRQWEQLASTESLAQPSIATIMKARGALTVPTHSLGGFASLVVMLTFSAEDKRQRNFATHGAYRESISIPGRNAQSELLGTDRRFQLQASGIASLRQKMCLALSILQEVDLCLLYRASGWLTSSKDRDAARGKLSVLFSNSRSTARRTLRHAASLFRLIKTQRKMSYCDPQMFLIATLYIWFYAEMSGNFRDPLNSSGLAKWDRPLRIDQELDGDEEALEEWVVNGDERPVYITSVGILQNSDGCVRLLNESIRVLRHENAWAGIGRGIAQAIERILVSGTTSFDGQSPYPNNATQGKAP</sequence>
<dbReference type="PANTHER" id="PTHR47660">
    <property type="entry name" value="TRANSCRIPTION FACTOR WITH C2H2 AND ZN(2)-CYS(6) DNA BINDING DOMAIN (EUROFUNG)-RELATED-RELATED"/>
    <property type="match status" value="1"/>
</dbReference>
<evidence type="ECO:0000256" key="5">
    <source>
        <dbReference type="ARBA" id="ARBA00023163"/>
    </source>
</evidence>
<dbReference type="Proteomes" id="UP000541154">
    <property type="component" value="Unassembled WGS sequence"/>
</dbReference>
<keyword evidence="6" id="KW-0539">Nucleus</keyword>
<evidence type="ECO:0000256" key="1">
    <source>
        <dbReference type="ARBA" id="ARBA00022723"/>
    </source>
</evidence>
<name>A0A8H6A0E8_PETAA</name>
<dbReference type="PROSITE" id="PS00028">
    <property type="entry name" value="ZINC_FINGER_C2H2_1"/>
    <property type="match status" value="1"/>
</dbReference>
<evidence type="ECO:0000256" key="4">
    <source>
        <dbReference type="ARBA" id="ARBA00023015"/>
    </source>
</evidence>
<gene>
    <name evidence="10" type="ORF">ETB97_003205</name>
</gene>
<keyword evidence="11" id="KW-1185">Reference proteome</keyword>
<evidence type="ECO:0000256" key="6">
    <source>
        <dbReference type="ARBA" id="ARBA00023242"/>
    </source>
</evidence>
<dbReference type="SMART" id="SM00355">
    <property type="entry name" value="ZnF_C2H2"/>
    <property type="match status" value="1"/>
</dbReference>
<dbReference type="Pfam" id="PF04082">
    <property type="entry name" value="Fungal_trans"/>
    <property type="match status" value="1"/>
</dbReference>
<dbReference type="InterPro" id="IPR036236">
    <property type="entry name" value="Znf_C2H2_sf"/>
</dbReference>
<dbReference type="PROSITE" id="PS50157">
    <property type="entry name" value="ZINC_FINGER_C2H2_2"/>
    <property type="match status" value="1"/>
</dbReference>
<dbReference type="FunFam" id="3.30.160.60:FF:000065">
    <property type="entry name" value="B-cell CLL/lymphoma 6, member B"/>
    <property type="match status" value="1"/>
</dbReference>
<evidence type="ECO:0000256" key="8">
    <source>
        <dbReference type="SAM" id="MobiDB-lite"/>
    </source>
</evidence>
<keyword evidence="1" id="KW-0479">Metal-binding</keyword>
<evidence type="ECO:0000256" key="2">
    <source>
        <dbReference type="ARBA" id="ARBA00022771"/>
    </source>
</evidence>
<dbReference type="GO" id="GO:0008270">
    <property type="term" value="F:zinc ion binding"/>
    <property type="evidence" value="ECO:0007669"/>
    <property type="project" value="UniProtKB-KW"/>
</dbReference>
<evidence type="ECO:0000259" key="9">
    <source>
        <dbReference type="PROSITE" id="PS50157"/>
    </source>
</evidence>
<evidence type="ECO:0000256" key="7">
    <source>
        <dbReference type="PROSITE-ProRule" id="PRU00042"/>
    </source>
</evidence>
<feature type="region of interest" description="Disordered" evidence="8">
    <location>
        <begin position="106"/>
        <end position="128"/>
    </location>
</feature>
<dbReference type="InterPro" id="IPR013087">
    <property type="entry name" value="Znf_C2H2_type"/>
</dbReference>
<dbReference type="GO" id="GO:0006351">
    <property type="term" value="P:DNA-templated transcription"/>
    <property type="evidence" value="ECO:0007669"/>
    <property type="project" value="InterPro"/>
</dbReference>
<comment type="caution">
    <text evidence="10">The sequence shown here is derived from an EMBL/GenBank/DDBJ whole genome shotgun (WGS) entry which is preliminary data.</text>
</comment>
<feature type="domain" description="C2H2-type" evidence="9">
    <location>
        <begin position="13"/>
        <end position="40"/>
    </location>
</feature>
<protein>
    <recommendedName>
        <fullName evidence="9">C2H2-type domain-containing protein</fullName>
    </recommendedName>
</protein>
<accession>A0A8H6A0E8</accession>
<reference evidence="10 11" key="1">
    <citation type="submission" date="2019-04" db="EMBL/GenBank/DDBJ databases">
        <title>Aspergillus burnettii sp. nov., novel species from soil in southeast Queensland.</title>
        <authorList>
            <person name="Gilchrist C.L.M."/>
            <person name="Pitt J.I."/>
            <person name="Lange L."/>
            <person name="Lacey H.J."/>
            <person name="Vuong D."/>
            <person name="Midgley D.J."/>
            <person name="Greenfield P."/>
            <person name="Bradbury M."/>
            <person name="Lacey E."/>
            <person name="Busk P.K."/>
            <person name="Pilgaard B."/>
            <person name="Chooi Y.H."/>
            <person name="Piggott A.M."/>
        </authorList>
    </citation>
    <scope>NUCLEOTIDE SEQUENCE [LARGE SCALE GENOMIC DNA]</scope>
    <source>
        <strain evidence="10 11">FRR 5400</strain>
    </source>
</reference>
<dbReference type="PANTHER" id="PTHR47660:SF2">
    <property type="entry name" value="TRANSCRIPTION FACTOR WITH C2H2 AND ZN(2)-CYS(6) DNA BINDING DOMAIN (EUROFUNG)"/>
    <property type="match status" value="1"/>
</dbReference>
<keyword evidence="2 7" id="KW-0863">Zinc-finger</keyword>
<dbReference type="AlphaFoldDB" id="A0A8H6A0E8"/>
<evidence type="ECO:0000313" key="11">
    <source>
        <dbReference type="Proteomes" id="UP000541154"/>
    </source>
</evidence>
<keyword evidence="4" id="KW-0805">Transcription regulation</keyword>
<dbReference type="GO" id="GO:0003677">
    <property type="term" value="F:DNA binding"/>
    <property type="evidence" value="ECO:0007669"/>
    <property type="project" value="InterPro"/>
</dbReference>
<dbReference type="SUPFAM" id="SSF57667">
    <property type="entry name" value="beta-beta-alpha zinc fingers"/>
    <property type="match status" value="1"/>
</dbReference>
<evidence type="ECO:0000313" key="10">
    <source>
        <dbReference type="EMBL" id="KAF5859192.1"/>
    </source>
</evidence>
<keyword evidence="3" id="KW-0862">Zinc</keyword>
<dbReference type="Gene3D" id="3.30.160.60">
    <property type="entry name" value="Classic Zinc Finger"/>
    <property type="match status" value="1"/>
</dbReference>
<dbReference type="CDD" id="cd12148">
    <property type="entry name" value="fungal_TF_MHR"/>
    <property type="match status" value="1"/>
</dbReference>
<proteinExistence type="predicted"/>
<evidence type="ECO:0000256" key="3">
    <source>
        <dbReference type="ARBA" id="ARBA00022833"/>
    </source>
</evidence>